<dbReference type="Proteomes" id="UP000054928">
    <property type="component" value="Unassembled WGS sequence"/>
</dbReference>
<protein>
    <submittedName>
        <fullName evidence="1">Uncharacterized protein</fullName>
    </submittedName>
</protein>
<sequence>MYLIFRGTPRAEYKASYAARDIVYLLISTGSTPSTSGLTRLCHQPARVCLSNAWKTTCSMNYTPQHRFKF</sequence>
<evidence type="ECO:0000313" key="2">
    <source>
        <dbReference type="Proteomes" id="UP000054928"/>
    </source>
</evidence>
<evidence type="ECO:0000313" key="1">
    <source>
        <dbReference type="EMBL" id="CEG44939.1"/>
    </source>
</evidence>
<proteinExistence type="predicted"/>
<reference evidence="2" key="1">
    <citation type="submission" date="2014-09" db="EMBL/GenBank/DDBJ databases">
        <authorList>
            <person name="Sharma Rahul"/>
            <person name="Thines Marco"/>
        </authorList>
    </citation>
    <scope>NUCLEOTIDE SEQUENCE [LARGE SCALE GENOMIC DNA]</scope>
</reference>
<dbReference type="EMBL" id="CCYD01001336">
    <property type="protein sequence ID" value="CEG44939.1"/>
    <property type="molecule type" value="Genomic_DNA"/>
</dbReference>
<dbReference type="RefSeq" id="XP_024581308.1">
    <property type="nucleotide sequence ID" value="XM_024731096.1"/>
</dbReference>
<keyword evidence="2" id="KW-1185">Reference proteome</keyword>
<dbReference type="GeneID" id="36396317"/>
<organism evidence="1 2">
    <name type="scientific">Plasmopara halstedii</name>
    <name type="common">Downy mildew of sunflower</name>
    <dbReference type="NCBI Taxonomy" id="4781"/>
    <lineage>
        <taxon>Eukaryota</taxon>
        <taxon>Sar</taxon>
        <taxon>Stramenopiles</taxon>
        <taxon>Oomycota</taxon>
        <taxon>Peronosporomycetes</taxon>
        <taxon>Peronosporales</taxon>
        <taxon>Peronosporaceae</taxon>
        <taxon>Plasmopara</taxon>
    </lineage>
</organism>
<dbReference type="AlphaFoldDB" id="A0A0N7L6Q6"/>
<name>A0A0N7L6Q6_PLAHL</name>
<accession>A0A0N7L6Q6</accession>